<dbReference type="InterPro" id="IPR000524">
    <property type="entry name" value="Tscrpt_reg_HTH_GntR"/>
</dbReference>
<keyword evidence="6" id="KW-1185">Reference proteome</keyword>
<gene>
    <name evidence="5" type="primary">phnF</name>
    <name evidence="5" type="ORF">HF682_08020</name>
</gene>
<dbReference type="Proteomes" id="UP000587991">
    <property type="component" value="Unassembled WGS sequence"/>
</dbReference>
<dbReference type="GO" id="GO:0045892">
    <property type="term" value="P:negative regulation of DNA-templated transcription"/>
    <property type="evidence" value="ECO:0007669"/>
    <property type="project" value="TreeGrafter"/>
</dbReference>
<comment type="caution">
    <text evidence="5">The sequence shown here is derived from an EMBL/GenBank/DDBJ whole genome shotgun (WGS) entry which is preliminary data.</text>
</comment>
<dbReference type="RefSeq" id="WP_168876656.1">
    <property type="nucleotide sequence ID" value="NZ_JABAIM010000001.1"/>
</dbReference>
<dbReference type="Gene3D" id="3.40.1410.10">
    <property type="entry name" value="Chorismate lyase-like"/>
    <property type="match status" value="1"/>
</dbReference>
<organism evidence="5 6">
    <name type="scientific">Leeia aquatica</name>
    <dbReference type="NCBI Taxonomy" id="2725557"/>
    <lineage>
        <taxon>Bacteria</taxon>
        <taxon>Pseudomonadati</taxon>
        <taxon>Pseudomonadota</taxon>
        <taxon>Betaproteobacteria</taxon>
        <taxon>Neisseriales</taxon>
        <taxon>Leeiaceae</taxon>
        <taxon>Leeia</taxon>
    </lineage>
</organism>
<reference evidence="5 6" key="1">
    <citation type="submission" date="2020-04" db="EMBL/GenBank/DDBJ databases">
        <title>Draft genome of Leeia sp. IMCC25680.</title>
        <authorList>
            <person name="Song J."/>
            <person name="Cho J.-C."/>
        </authorList>
    </citation>
    <scope>NUCLEOTIDE SEQUENCE [LARGE SCALE GENOMIC DNA]</scope>
    <source>
        <strain evidence="5 6">IMCC25680</strain>
    </source>
</reference>
<dbReference type="PANTHER" id="PTHR44846:SF1">
    <property type="entry name" value="MANNOSYL-D-GLYCERATE TRANSPORT_METABOLISM SYSTEM REPRESSOR MNGR-RELATED"/>
    <property type="match status" value="1"/>
</dbReference>
<feature type="domain" description="HTH gntR-type" evidence="4">
    <location>
        <begin position="10"/>
        <end position="76"/>
    </location>
</feature>
<dbReference type="InterPro" id="IPR011663">
    <property type="entry name" value="UTRA"/>
</dbReference>
<dbReference type="CDD" id="cd07377">
    <property type="entry name" value="WHTH_GntR"/>
    <property type="match status" value="1"/>
</dbReference>
<proteinExistence type="predicted"/>
<accession>A0A847S5Q6</accession>
<evidence type="ECO:0000313" key="6">
    <source>
        <dbReference type="Proteomes" id="UP000587991"/>
    </source>
</evidence>
<dbReference type="GO" id="GO:0003677">
    <property type="term" value="F:DNA binding"/>
    <property type="evidence" value="ECO:0007669"/>
    <property type="project" value="UniProtKB-KW"/>
</dbReference>
<dbReference type="InterPro" id="IPR036390">
    <property type="entry name" value="WH_DNA-bd_sf"/>
</dbReference>
<evidence type="ECO:0000313" key="5">
    <source>
        <dbReference type="EMBL" id="NLR75103.1"/>
    </source>
</evidence>
<dbReference type="Pfam" id="PF07702">
    <property type="entry name" value="UTRA"/>
    <property type="match status" value="1"/>
</dbReference>
<dbReference type="SMART" id="SM00345">
    <property type="entry name" value="HTH_GNTR"/>
    <property type="match status" value="1"/>
</dbReference>
<evidence type="ECO:0000256" key="2">
    <source>
        <dbReference type="ARBA" id="ARBA00023125"/>
    </source>
</evidence>
<keyword evidence="2" id="KW-0238">DNA-binding</keyword>
<evidence type="ECO:0000256" key="3">
    <source>
        <dbReference type="ARBA" id="ARBA00023163"/>
    </source>
</evidence>
<name>A0A847S5Q6_9NEIS</name>
<dbReference type="PROSITE" id="PS50949">
    <property type="entry name" value="HTH_GNTR"/>
    <property type="match status" value="1"/>
</dbReference>
<keyword evidence="3" id="KW-0804">Transcription</keyword>
<evidence type="ECO:0000259" key="4">
    <source>
        <dbReference type="PROSITE" id="PS50949"/>
    </source>
</evidence>
<dbReference type="GO" id="GO:0003700">
    <property type="term" value="F:DNA-binding transcription factor activity"/>
    <property type="evidence" value="ECO:0007669"/>
    <property type="project" value="InterPro"/>
</dbReference>
<dbReference type="InterPro" id="IPR050679">
    <property type="entry name" value="Bact_HTH_transcr_reg"/>
</dbReference>
<dbReference type="PRINTS" id="PR00035">
    <property type="entry name" value="HTHGNTR"/>
</dbReference>
<dbReference type="SMART" id="SM00866">
    <property type="entry name" value="UTRA"/>
    <property type="match status" value="1"/>
</dbReference>
<dbReference type="EMBL" id="JABAIM010000001">
    <property type="protein sequence ID" value="NLR75103.1"/>
    <property type="molecule type" value="Genomic_DNA"/>
</dbReference>
<dbReference type="Pfam" id="PF00392">
    <property type="entry name" value="GntR"/>
    <property type="match status" value="1"/>
</dbReference>
<evidence type="ECO:0000256" key="1">
    <source>
        <dbReference type="ARBA" id="ARBA00023015"/>
    </source>
</evidence>
<sequence length="242" mass="26893">MSSTPLPVGSPLWLQIATTLSQDILAHQLTGRLPNEQALAARFTVNRHTIRQAVQHLKDRGLVRIERGRGTFVQEDMIAYRLGRNSRFSHSLTVQHLVGSVAIQSHQAETASDAVCALLQLPAGSSVLRVESLDLANGEVVSVCTQYFPLPRFTDFRTVYRNSSSTSDAFRQMGIARFSRVLSRVSARMPRLEVAQALQMGRQQPVLYVESVYADESGQPIEYGITRFPGDRVQIEVTPDTL</sequence>
<dbReference type="AlphaFoldDB" id="A0A847S5Q6"/>
<dbReference type="InterPro" id="IPR028978">
    <property type="entry name" value="Chorismate_lyase_/UTRA_dom_sf"/>
</dbReference>
<dbReference type="InterPro" id="IPR012702">
    <property type="entry name" value="CP_lyase_PhnF"/>
</dbReference>
<dbReference type="SUPFAM" id="SSF46785">
    <property type="entry name" value="Winged helix' DNA-binding domain"/>
    <property type="match status" value="1"/>
</dbReference>
<dbReference type="PANTHER" id="PTHR44846">
    <property type="entry name" value="MANNOSYL-D-GLYCERATE TRANSPORT/METABOLISM SYSTEM REPRESSOR MNGR-RELATED"/>
    <property type="match status" value="1"/>
</dbReference>
<keyword evidence="1" id="KW-0805">Transcription regulation</keyword>
<dbReference type="NCBIfam" id="TIGR02325">
    <property type="entry name" value="C_P_lyase_phnF"/>
    <property type="match status" value="1"/>
</dbReference>
<protein>
    <submittedName>
        <fullName evidence="5">Phosphonate metabolism transcriptional regulator PhnF</fullName>
    </submittedName>
</protein>
<dbReference type="SUPFAM" id="SSF64288">
    <property type="entry name" value="Chorismate lyase-like"/>
    <property type="match status" value="1"/>
</dbReference>
<dbReference type="InterPro" id="IPR036388">
    <property type="entry name" value="WH-like_DNA-bd_sf"/>
</dbReference>
<dbReference type="Gene3D" id="1.10.10.10">
    <property type="entry name" value="Winged helix-like DNA-binding domain superfamily/Winged helix DNA-binding domain"/>
    <property type="match status" value="1"/>
</dbReference>